<sequence>MSTQVSENYGAKQEIQKFCKQIKAFFESVETDIYNLRILVASFIEKIKTVLTKNNPVEIIEEFDKWVKFFTTEKRRLMKFPFPLIEYIKKKTGYEIMVNDKTPQNYHGYGWDNKNVINTRQIVTNIFESEAHAMNKIDHPMYFRRRFLKSKLINEEVNELRNDEFSQKNQDYIQKFFNNCLHENGILNCDKVISILNAIPENQFKNKFSKDLLNGPWLIMSVKKKIVLTIRLNMKMTVPKCICVSSFNETTKTGNVLPPEAKSKYKFFKSINNYDIHAMNTYVSYEEIPILGLMKWCRNFANFCEEKCKITDNRLYWSQDFQFMLTDFCSVELKENDLIHKSSNVVK</sequence>
<comment type="caution">
    <text evidence="1">The sequence shown here is derived from an EMBL/GenBank/DDBJ whole genome shotgun (WGS) entry which is preliminary data.</text>
</comment>
<name>A0AAD2CY63_EUPCR</name>
<evidence type="ECO:0000313" key="1">
    <source>
        <dbReference type="EMBL" id="CAI2373822.1"/>
    </source>
</evidence>
<reference evidence="1" key="1">
    <citation type="submission" date="2023-07" db="EMBL/GenBank/DDBJ databases">
        <authorList>
            <consortium name="AG Swart"/>
            <person name="Singh M."/>
            <person name="Singh A."/>
            <person name="Seah K."/>
            <person name="Emmerich C."/>
        </authorList>
    </citation>
    <scope>NUCLEOTIDE SEQUENCE</scope>
    <source>
        <strain evidence="1">DP1</strain>
    </source>
</reference>
<dbReference type="EMBL" id="CAMPGE010015187">
    <property type="protein sequence ID" value="CAI2373822.1"/>
    <property type="molecule type" value="Genomic_DNA"/>
</dbReference>
<dbReference type="Proteomes" id="UP001295684">
    <property type="component" value="Unassembled WGS sequence"/>
</dbReference>
<organism evidence="1 2">
    <name type="scientific">Euplotes crassus</name>
    <dbReference type="NCBI Taxonomy" id="5936"/>
    <lineage>
        <taxon>Eukaryota</taxon>
        <taxon>Sar</taxon>
        <taxon>Alveolata</taxon>
        <taxon>Ciliophora</taxon>
        <taxon>Intramacronucleata</taxon>
        <taxon>Spirotrichea</taxon>
        <taxon>Hypotrichia</taxon>
        <taxon>Euplotida</taxon>
        <taxon>Euplotidae</taxon>
        <taxon>Moneuplotes</taxon>
    </lineage>
</organism>
<proteinExistence type="predicted"/>
<evidence type="ECO:0000313" key="2">
    <source>
        <dbReference type="Proteomes" id="UP001295684"/>
    </source>
</evidence>
<protein>
    <submittedName>
        <fullName evidence="1">Uncharacterized protein</fullName>
    </submittedName>
</protein>
<keyword evidence="2" id="KW-1185">Reference proteome</keyword>
<dbReference type="AlphaFoldDB" id="A0AAD2CY63"/>
<accession>A0AAD2CY63</accession>
<gene>
    <name evidence="1" type="ORF">ECRASSUSDP1_LOCUS15171</name>
</gene>